<evidence type="ECO:0000313" key="2">
    <source>
        <dbReference type="Proteomes" id="UP001054821"/>
    </source>
</evidence>
<comment type="caution">
    <text evidence="1">The sequence shown here is derived from an EMBL/GenBank/DDBJ whole genome shotgun (WGS) entry which is preliminary data.</text>
</comment>
<reference evidence="1 2" key="1">
    <citation type="journal article" date="2022" name="G3 (Bethesda)">
        <title>Whole-genome sequence and methylome profiling of the almond [Prunus dulcis (Mill.) D.A. Webb] cultivar 'Nonpareil'.</title>
        <authorList>
            <person name="D'Amico-Willman K.M."/>
            <person name="Ouma W.Z."/>
            <person name="Meulia T."/>
            <person name="Sideli G.M."/>
            <person name="Gradziel T.M."/>
            <person name="Fresnedo-Ramirez J."/>
        </authorList>
    </citation>
    <scope>NUCLEOTIDE SEQUENCE [LARGE SCALE GENOMIC DNA]</scope>
    <source>
        <strain evidence="1">Clone GOH B32 T37-40</strain>
    </source>
</reference>
<dbReference type="Proteomes" id="UP001054821">
    <property type="component" value="Chromosome 5"/>
</dbReference>
<dbReference type="AlphaFoldDB" id="A0AAD4Z180"/>
<gene>
    <name evidence="1" type="ORF">L3X38_028372</name>
</gene>
<keyword evidence="2" id="KW-1185">Reference proteome</keyword>
<dbReference type="EMBL" id="JAJFAZ020000005">
    <property type="protein sequence ID" value="KAI5328975.1"/>
    <property type="molecule type" value="Genomic_DNA"/>
</dbReference>
<proteinExistence type="predicted"/>
<organism evidence="1 2">
    <name type="scientific">Prunus dulcis</name>
    <name type="common">Almond</name>
    <name type="synonym">Amygdalus dulcis</name>
    <dbReference type="NCBI Taxonomy" id="3755"/>
    <lineage>
        <taxon>Eukaryota</taxon>
        <taxon>Viridiplantae</taxon>
        <taxon>Streptophyta</taxon>
        <taxon>Embryophyta</taxon>
        <taxon>Tracheophyta</taxon>
        <taxon>Spermatophyta</taxon>
        <taxon>Magnoliopsida</taxon>
        <taxon>eudicotyledons</taxon>
        <taxon>Gunneridae</taxon>
        <taxon>Pentapetalae</taxon>
        <taxon>rosids</taxon>
        <taxon>fabids</taxon>
        <taxon>Rosales</taxon>
        <taxon>Rosaceae</taxon>
        <taxon>Amygdaloideae</taxon>
        <taxon>Amygdaleae</taxon>
        <taxon>Prunus</taxon>
    </lineage>
</organism>
<accession>A0AAD4Z180</accession>
<sequence>MLTLPTVTFLQGDRLYPTSLFVQPFQSSSERFSIRALSLGCPLHRLSSELKPLEWRRRNISQLHNKCSNS</sequence>
<evidence type="ECO:0000313" key="1">
    <source>
        <dbReference type="EMBL" id="KAI5328975.1"/>
    </source>
</evidence>
<name>A0AAD4Z180_PRUDU</name>
<protein>
    <submittedName>
        <fullName evidence="1">Uncharacterized protein</fullName>
    </submittedName>
</protein>